<evidence type="ECO:0000313" key="2">
    <source>
        <dbReference type="EMBL" id="TLS37888.1"/>
    </source>
</evidence>
<dbReference type="OrthoDB" id="2381603at2"/>
<keyword evidence="3" id="KW-1185">Reference proteome</keyword>
<feature type="domain" description="Pyridoxamine 5'-phosphate oxidase N-terminal" evidence="1">
    <location>
        <begin position="12"/>
        <end position="99"/>
    </location>
</feature>
<dbReference type="Proteomes" id="UP000308230">
    <property type="component" value="Unassembled WGS sequence"/>
</dbReference>
<dbReference type="SUPFAM" id="SSF50475">
    <property type="entry name" value="FMN-binding split barrel"/>
    <property type="match status" value="1"/>
</dbReference>
<sequence length="153" mass="17073">MVLAKKEQITALTDELSSYLEGEKLVLIATVGHDVAVPNVNAISWVKSLNEKKIRFSVTTNSRIIENIKANPGVVLNLIGLETVYSIQGNASILESPMEGVSLKLAKIEVEVEQVFESMFWGAKITQEPEYEKTYNPEKAKELDEEVYNALMK</sequence>
<organism evidence="2 3">
    <name type="scientific">Exobacillus caeni</name>
    <dbReference type="NCBI Taxonomy" id="2574798"/>
    <lineage>
        <taxon>Bacteria</taxon>
        <taxon>Bacillati</taxon>
        <taxon>Bacillota</taxon>
        <taxon>Bacilli</taxon>
        <taxon>Bacillales</taxon>
        <taxon>Guptibacillaceae</taxon>
        <taxon>Exobacillus</taxon>
    </lineage>
</organism>
<dbReference type="Gene3D" id="2.30.110.10">
    <property type="entry name" value="Electron Transport, Fmn-binding Protein, Chain A"/>
    <property type="match status" value="1"/>
</dbReference>
<name>A0A5R9F8D0_9BACL</name>
<reference evidence="2 3" key="1">
    <citation type="submission" date="2019-04" db="EMBL/GenBank/DDBJ databases">
        <title>Bacillus caeni sp. nov., a bacterium isolated from mangrove sediment.</title>
        <authorList>
            <person name="Huang H."/>
            <person name="Mo K."/>
            <person name="Hu Y."/>
        </authorList>
    </citation>
    <scope>NUCLEOTIDE SEQUENCE [LARGE SCALE GENOMIC DNA]</scope>
    <source>
        <strain evidence="2 3">HB172195</strain>
    </source>
</reference>
<dbReference type="Pfam" id="PF01243">
    <property type="entry name" value="PNPOx_N"/>
    <property type="match status" value="1"/>
</dbReference>
<evidence type="ECO:0000313" key="3">
    <source>
        <dbReference type="Proteomes" id="UP000308230"/>
    </source>
</evidence>
<dbReference type="InterPro" id="IPR012349">
    <property type="entry name" value="Split_barrel_FMN-bd"/>
</dbReference>
<proteinExistence type="predicted"/>
<evidence type="ECO:0000259" key="1">
    <source>
        <dbReference type="Pfam" id="PF01243"/>
    </source>
</evidence>
<protein>
    <recommendedName>
        <fullName evidence="1">Pyridoxamine 5'-phosphate oxidase N-terminal domain-containing protein</fullName>
    </recommendedName>
</protein>
<gene>
    <name evidence="2" type="ORF">FCL54_08705</name>
</gene>
<dbReference type="AlphaFoldDB" id="A0A5R9F8D0"/>
<accession>A0A5R9F8D0</accession>
<dbReference type="InterPro" id="IPR011576">
    <property type="entry name" value="Pyridox_Oxase_N"/>
</dbReference>
<dbReference type="EMBL" id="SWLG01000005">
    <property type="protein sequence ID" value="TLS37888.1"/>
    <property type="molecule type" value="Genomic_DNA"/>
</dbReference>
<comment type="caution">
    <text evidence="2">The sequence shown here is derived from an EMBL/GenBank/DDBJ whole genome shotgun (WGS) entry which is preliminary data.</text>
</comment>
<dbReference type="NCBIfam" id="NF005232">
    <property type="entry name" value="PRK06733.1"/>
    <property type="match status" value="1"/>
</dbReference>